<accession>M1V6J9</accession>
<organism evidence="2 3">
    <name type="scientific">Cyanidioschyzon merolae (strain NIES-3377 / 10D)</name>
    <name type="common">Unicellular red alga</name>
    <dbReference type="NCBI Taxonomy" id="280699"/>
    <lineage>
        <taxon>Eukaryota</taxon>
        <taxon>Rhodophyta</taxon>
        <taxon>Bangiophyceae</taxon>
        <taxon>Cyanidiales</taxon>
        <taxon>Cyanidiaceae</taxon>
        <taxon>Cyanidioschyzon</taxon>
    </lineage>
</organism>
<feature type="transmembrane region" description="Helical" evidence="1">
    <location>
        <begin position="43"/>
        <end position="64"/>
    </location>
</feature>
<dbReference type="Gramene" id="CMQ396CT">
    <property type="protein sequence ID" value="CMQ396CT"/>
    <property type="gene ID" value="CMQ396C"/>
</dbReference>
<proteinExistence type="predicted"/>
<dbReference type="GeneID" id="16996395"/>
<feature type="transmembrane region" description="Helical" evidence="1">
    <location>
        <begin position="20"/>
        <end position="37"/>
    </location>
</feature>
<keyword evidence="3" id="KW-1185">Reference proteome</keyword>
<dbReference type="OrthoDB" id="10482900at2759"/>
<name>M1V6J9_CYAM1</name>
<evidence type="ECO:0000313" key="3">
    <source>
        <dbReference type="Proteomes" id="UP000007014"/>
    </source>
</evidence>
<keyword evidence="1" id="KW-1133">Transmembrane helix</keyword>
<evidence type="ECO:0000256" key="1">
    <source>
        <dbReference type="SAM" id="Phobius"/>
    </source>
</evidence>
<protein>
    <submittedName>
        <fullName evidence="2">Uncharacterized protein</fullName>
    </submittedName>
</protein>
<dbReference type="Proteomes" id="UP000007014">
    <property type="component" value="Chromosome 17"/>
</dbReference>
<evidence type="ECO:0000313" key="2">
    <source>
        <dbReference type="EMBL" id="BAM82245.1"/>
    </source>
</evidence>
<dbReference type="EMBL" id="AP006499">
    <property type="protein sequence ID" value="BAM82245.1"/>
    <property type="molecule type" value="Genomic_DNA"/>
</dbReference>
<dbReference type="RefSeq" id="XP_005538281.1">
    <property type="nucleotide sequence ID" value="XM_005538224.1"/>
</dbReference>
<keyword evidence="1" id="KW-0812">Transmembrane</keyword>
<dbReference type="HOGENOM" id="CLU_1241684_0_0_1"/>
<dbReference type="KEGG" id="cme:CYME_CMQ396C"/>
<reference evidence="2 3" key="2">
    <citation type="journal article" date="2007" name="BMC Biol.">
        <title>A 100%-complete sequence reveals unusually simple genomic features in the hot-spring red alga Cyanidioschyzon merolae.</title>
        <authorList>
            <person name="Nozaki H."/>
            <person name="Takano H."/>
            <person name="Misumi O."/>
            <person name="Terasawa K."/>
            <person name="Matsuzaki M."/>
            <person name="Maruyama S."/>
            <person name="Nishida K."/>
            <person name="Yagisawa F."/>
            <person name="Yoshida Y."/>
            <person name="Fujiwara T."/>
            <person name="Takio S."/>
            <person name="Tamura K."/>
            <person name="Chung S.J."/>
            <person name="Nakamura S."/>
            <person name="Kuroiwa H."/>
            <person name="Tanaka K."/>
            <person name="Sato N."/>
            <person name="Kuroiwa T."/>
        </authorList>
    </citation>
    <scope>NUCLEOTIDE SEQUENCE [LARGE SCALE GENOMIC DNA]</scope>
    <source>
        <strain evidence="2 3">10D</strain>
    </source>
</reference>
<keyword evidence="1" id="KW-0472">Membrane</keyword>
<reference evidence="2 3" key="1">
    <citation type="journal article" date="2004" name="Nature">
        <title>Genome sequence of the ultrasmall unicellular red alga Cyanidioschyzon merolae 10D.</title>
        <authorList>
            <person name="Matsuzaki M."/>
            <person name="Misumi O."/>
            <person name="Shin-i T."/>
            <person name="Maruyama S."/>
            <person name="Takahara M."/>
            <person name="Miyagishima S."/>
            <person name="Mori T."/>
            <person name="Nishida K."/>
            <person name="Yagisawa F."/>
            <person name="Nishida K."/>
            <person name="Yoshida Y."/>
            <person name="Nishimura Y."/>
            <person name="Nakao S."/>
            <person name="Kobayashi T."/>
            <person name="Momoyama Y."/>
            <person name="Higashiyama T."/>
            <person name="Minoda A."/>
            <person name="Sano M."/>
            <person name="Nomoto H."/>
            <person name="Oishi K."/>
            <person name="Hayashi H."/>
            <person name="Ohta F."/>
            <person name="Nishizaka S."/>
            <person name="Haga S."/>
            <person name="Miura S."/>
            <person name="Morishita T."/>
            <person name="Kabeya Y."/>
            <person name="Terasawa K."/>
            <person name="Suzuki Y."/>
            <person name="Ishii Y."/>
            <person name="Asakawa S."/>
            <person name="Takano H."/>
            <person name="Ohta N."/>
            <person name="Kuroiwa H."/>
            <person name="Tanaka K."/>
            <person name="Shimizu N."/>
            <person name="Sugano S."/>
            <person name="Sato N."/>
            <person name="Nozaki H."/>
            <person name="Ogasawara N."/>
            <person name="Kohara Y."/>
            <person name="Kuroiwa T."/>
        </authorList>
    </citation>
    <scope>NUCLEOTIDE SEQUENCE [LARGE SCALE GENOMIC DNA]</scope>
    <source>
        <strain evidence="2 3">10D</strain>
    </source>
</reference>
<sequence length="223" mass="25074">MVSFKTWLPWRRLEGAQLALCAYLFLKGAVVAFIFSWNVTGALYMLSGLTGFTPALLFLVPLGCREVWKLYAFCGFRYCDGPRRLILGWIMNTLLTTPLSTGLLLYTSQWARTAARRTLPAPVPQAPRGRAAVTAYGRRRARLEASLHRMLQVLLAWLVGVDVRTLVCSINFFTRDEEVRWIEQIGKRAVPESLIVPQGVGRTMGAAEIFLELSRSFYGLPLS</sequence>
<feature type="transmembrane region" description="Helical" evidence="1">
    <location>
        <begin position="85"/>
        <end position="106"/>
    </location>
</feature>
<gene>
    <name evidence="2" type="ORF">CYME_CMQ396C</name>
</gene>
<dbReference type="AlphaFoldDB" id="M1V6J9"/>